<organism evidence="3 4">
    <name type="scientific">Microcystis aeruginosa (strain NIES-843 / IAM M-2473)</name>
    <dbReference type="NCBI Taxonomy" id="449447"/>
    <lineage>
        <taxon>Bacteria</taxon>
        <taxon>Bacillati</taxon>
        <taxon>Cyanobacteriota</taxon>
        <taxon>Cyanophyceae</taxon>
        <taxon>Oscillatoriophycideae</taxon>
        <taxon>Chroococcales</taxon>
        <taxon>Microcystaceae</taxon>
        <taxon>Microcystis</taxon>
    </lineage>
</organism>
<evidence type="ECO:0000259" key="2">
    <source>
        <dbReference type="SMART" id="SM00382"/>
    </source>
</evidence>
<dbReference type="SUPFAM" id="SSF52540">
    <property type="entry name" value="P-loop containing nucleoside triphosphate hydrolases"/>
    <property type="match status" value="1"/>
</dbReference>
<dbReference type="InterPro" id="IPR009003">
    <property type="entry name" value="Peptidase_S1_PA"/>
</dbReference>
<dbReference type="InterPro" id="IPR027417">
    <property type="entry name" value="P-loop_NTPase"/>
</dbReference>
<dbReference type="Proteomes" id="UP000001510">
    <property type="component" value="Chromosome"/>
</dbReference>
<dbReference type="InterPro" id="IPR016024">
    <property type="entry name" value="ARM-type_fold"/>
</dbReference>
<dbReference type="InterPro" id="IPR036388">
    <property type="entry name" value="WH-like_DNA-bd_sf"/>
</dbReference>
<evidence type="ECO:0000256" key="1">
    <source>
        <dbReference type="ARBA" id="ARBA00022703"/>
    </source>
</evidence>
<name>B0JI37_MICAN</name>
<dbReference type="Gene3D" id="1.25.40.10">
    <property type="entry name" value="Tetratricopeptide repeat domain"/>
    <property type="match status" value="8"/>
</dbReference>
<dbReference type="HOGENOM" id="CLU_002777_0_0_3"/>
<dbReference type="RefSeq" id="WP_012267991.1">
    <property type="nucleotide sequence ID" value="NC_010296.1"/>
</dbReference>
<dbReference type="PANTHER" id="PTHR22845">
    <property type="entry name" value="APOPTOTIC PROTEASE-ACTIVATING FACTOR 1"/>
    <property type="match status" value="1"/>
</dbReference>
<gene>
    <name evidence="3" type="ordered locus">MAE_57770</name>
</gene>
<dbReference type="Pfam" id="PF00089">
    <property type="entry name" value="Trypsin"/>
    <property type="match status" value="1"/>
</dbReference>
<dbReference type="InterPro" id="IPR011990">
    <property type="entry name" value="TPR-like_helical_dom_sf"/>
</dbReference>
<dbReference type="InterPro" id="IPR002182">
    <property type="entry name" value="NB-ARC"/>
</dbReference>
<dbReference type="PRINTS" id="PR00364">
    <property type="entry name" value="DISEASERSIST"/>
</dbReference>
<dbReference type="SMART" id="SM00382">
    <property type="entry name" value="AAA"/>
    <property type="match status" value="1"/>
</dbReference>
<dbReference type="GO" id="GO:0043531">
    <property type="term" value="F:ADP binding"/>
    <property type="evidence" value="ECO:0007669"/>
    <property type="project" value="InterPro"/>
</dbReference>
<dbReference type="EnsemblBacteria" id="BAG05599">
    <property type="protein sequence ID" value="BAG05599"/>
    <property type="gene ID" value="MAE_57770"/>
</dbReference>
<dbReference type="eggNOG" id="COG0265">
    <property type="taxonomic scope" value="Bacteria"/>
</dbReference>
<dbReference type="GO" id="GO:0005829">
    <property type="term" value="C:cytosol"/>
    <property type="evidence" value="ECO:0007669"/>
    <property type="project" value="UniProtKB-ARBA"/>
</dbReference>
<dbReference type="SUPFAM" id="SSF48371">
    <property type="entry name" value="ARM repeat"/>
    <property type="match status" value="2"/>
</dbReference>
<keyword evidence="4" id="KW-1185">Reference proteome</keyword>
<dbReference type="BioCyc" id="MAER449447:MAE_RS25195-MONOMER"/>
<keyword evidence="3" id="KW-0378">Hydrolase</keyword>
<dbReference type="GO" id="GO:0006508">
    <property type="term" value="P:proteolysis"/>
    <property type="evidence" value="ECO:0007669"/>
    <property type="project" value="UniProtKB-KW"/>
</dbReference>
<protein>
    <submittedName>
        <fullName evidence="3">Apoptotic protease-activating factor 1 like</fullName>
    </submittedName>
</protein>
<keyword evidence="3" id="KW-0645">Protease</keyword>
<dbReference type="EMBL" id="AP009552">
    <property type="protein sequence ID" value="BAG05599.1"/>
    <property type="molecule type" value="Genomic_DNA"/>
</dbReference>
<dbReference type="SUPFAM" id="SSF50494">
    <property type="entry name" value="Trypsin-like serine proteases"/>
    <property type="match status" value="1"/>
</dbReference>
<dbReference type="InterPro" id="IPR003593">
    <property type="entry name" value="AAA+_ATPase"/>
</dbReference>
<dbReference type="InterPro" id="IPR001254">
    <property type="entry name" value="Trypsin_dom"/>
</dbReference>
<dbReference type="eggNOG" id="COG3903">
    <property type="taxonomic scope" value="Bacteria"/>
</dbReference>
<dbReference type="KEGG" id="mar:MAE_57770"/>
<dbReference type="GO" id="GO:0004252">
    <property type="term" value="F:serine-type endopeptidase activity"/>
    <property type="evidence" value="ECO:0007669"/>
    <property type="project" value="InterPro"/>
</dbReference>
<proteinExistence type="predicted"/>
<accession>B0JI37</accession>
<dbReference type="STRING" id="449447.MAE_57770"/>
<dbReference type="PaxDb" id="449447-MAE_57770"/>
<evidence type="ECO:0000313" key="4">
    <source>
        <dbReference type="Proteomes" id="UP000001510"/>
    </source>
</evidence>
<dbReference type="Gene3D" id="3.40.50.300">
    <property type="entry name" value="P-loop containing nucleotide triphosphate hydrolases"/>
    <property type="match status" value="1"/>
</dbReference>
<feature type="domain" description="AAA+ ATPase" evidence="2">
    <location>
        <begin position="273"/>
        <end position="413"/>
    </location>
</feature>
<dbReference type="Gene3D" id="1.10.10.10">
    <property type="entry name" value="Winged helix-like DNA-binding domain superfamily/Winged helix DNA-binding domain"/>
    <property type="match status" value="1"/>
</dbReference>
<keyword evidence="1" id="KW-0053">Apoptosis</keyword>
<evidence type="ECO:0000313" key="3">
    <source>
        <dbReference type="EMBL" id="BAG05599.1"/>
    </source>
</evidence>
<dbReference type="Gene3D" id="1.25.40.370">
    <property type="match status" value="1"/>
</dbReference>
<dbReference type="PANTHER" id="PTHR22845:SF5">
    <property type="entry name" value="APOPTOTIC PROTEASE-ACTIVATING FACTOR 1"/>
    <property type="match status" value="1"/>
</dbReference>
<reference evidence="3 4" key="1">
    <citation type="journal article" date="2007" name="DNA Res.">
        <title>Complete genomic structure of the bloom-forming toxic cyanobacterium Microcystis aeruginosa NIES-843.</title>
        <authorList>
            <person name="Kaneko T."/>
            <person name="Nakajima N."/>
            <person name="Okamoto S."/>
            <person name="Suzuki I."/>
            <person name="Tanabe Y."/>
            <person name="Tamaoki M."/>
            <person name="Nakamura Y."/>
            <person name="Kasai F."/>
            <person name="Watanabe A."/>
            <person name="Kawashima K."/>
            <person name="Kishida Y."/>
            <person name="Ono A."/>
            <person name="Shimizu Y."/>
            <person name="Takahashi C."/>
            <person name="Minami C."/>
            <person name="Fujishiro T."/>
            <person name="Kohara M."/>
            <person name="Katoh M."/>
            <person name="Nakazaki N."/>
            <person name="Nakayama S."/>
            <person name="Yamada M."/>
            <person name="Tabata S."/>
            <person name="Watanabe M.M."/>
        </authorList>
    </citation>
    <scope>NUCLEOTIDE SEQUENCE [LARGE SCALE GENOMIC DNA]</scope>
    <source>
        <strain evidence="4">NIES-843 / IAM M-247</strain>
    </source>
</reference>
<dbReference type="Pfam" id="PF00931">
    <property type="entry name" value="NB-ARC"/>
    <property type="match status" value="1"/>
</dbReference>
<sequence length="1756" mass="192904">MPQFQPDRALEIVAPKYGTAYRIGGRLLLTCRHLFDNSNDCQVRFRSASDYSDKQDIDAQVIWKAPDNIDIALVELPETIETCDPVGFGLLPDASSTQKVKFDFLGFPLFLRYSEDGIKYATGLHIEGTIDVANRAPYNRLLLNIKDSQDIQPTDEQLEKLAEDQSPWQGTSGSAIVCHGLVIGVQSKQLSIDRRASLEAESLARVYKNTEWCEILEKHDIDPEPKPVISASLKSSSYRNQAVPKPRYFVERPEVIVKLKELLLSKEKTEIGTLVIIAIYGLGGIGKSTLAAALAQEKEVQAFFPDGIFWATLGQQPDILSFLHQWIQSLGDYHFMPTGIDAASLQLRTLLADKKALLVVDDLWNAEDVEPFRVAGDGCKLLVTTREARVSGAIRYDLDIMTETQSLALLSSHLQRELTLEDQKQAKIIAKIVGYLPLALELTAAQIEDNISWTELIEDLRAEITNLEILDRLEAEDATNQEKRKNYSLIASFNLSLKRLLPQRLQQFTWLGVLPDDVTITEKMATTLWDCRLTEAKKTLRHLGSKALLLTGVSSEQTVSYRVHDLLHDLARNLLQASPHSESDYQLPGLGLSISEANRQLLSRYKKQTKNGLWHSLEDDGYIYNQLIWHLEKARKIEEIHQLLREETAEGGNGWYSKCEKEAKTAIFIKDVVKAWQLAEADFANNSGQSMGLQVRYALITTSLNSLATNIPPELIAALIKHEIWTPAQGLVYVRQSQDSSKQAEGLEKITPYLPPTLLPEALEIARGIGSENYRARVLTGLAPHLPESLLPEALEIAGGIGNEYYRAWVLTGLAPHLPESLLPEALEIAGGIGNESSRAEVLTGLAPYLPESLLPEALEIAREIGNESSRARVLTGLAPHLQESLLPEALEIAREIGNESSRAEVLTGLAPYLPESLLPEALEIAREIGNESSRARVLTGLAPHLQESLLPEALEIAREIGNESSRAEVLTGLAPYLPESLLPEALEIAREIGNESSRARVLTGLAPHLQESLLPEALEIAREIGNESSRAEVLTGLAPHLPEVLPEALEIARAIGTEYYRASALRGLAPYLPEVLPEALEFVSANDYQSSLAERFTRLAPHFSENVLPEALEFARAIEDEDDRAWALRGLAPHLPESLLPRALEIARGIEDEDDRASALRWLAPYLPEMLPEALESVRAIRNSRDDDANADALRKLVPYLPESLLPQALEIARAIGSEGALTGLAPYLPESLLPQALEITRVFKSESARASALTGLAPHLPESLLPEALEITRVFKSESARASALTGLAPHLPESLLPEALEAVRAIGDKDHRAEALTRLAPYLPEILSEALEIARSIGSESYRTEVLRKLVPYLPVSLLPEALEAARAIESESDRAKALTGLAPHLPESLLPKALEVARAIGSAEVLTGLAPHLPESLLPEALEIARGIGNEYYRAWALTGLAPHLPESLLPEALEVARGIGNEDSRAKALTGLAPYLPEVLPEALAAVRAIKDEKYRAYALIELAPHLPEVLPEALAVARGIGGEEYLAPVLIELALYLPEVFPEALEVASHIGYPSYRVEILTELAPHLPESLLPKALEVARAIGSAEVLTGLAPHLPESLLPEALEIARGIGNEYYRAWALIGLAPYLPEVLPEALEAARAIKDEKYRARVLTGLAPYLPQALPEALEAARGIGSESDRAEALKALTATLTPANVDLSFWENTLQALGTLTRPHFLETIPNLVPLILHFGGVVALREVHQAIREVSRWWK</sequence>
<dbReference type="eggNOG" id="COG1032">
    <property type="taxonomic scope" value="Bacteria"/>
</dbReference>